<name>A0ABP6NLS8_9ACTN</name>
<evidence type="ECO:0000313" key="7">
    <source>
        <dbReference type="Proteomes" id="UP001501637"/>
    </source>
</evidence>
<dbReference type="PROSITE" id="PS50975">
    <property type="entry name" value="ATP_GRASP"/>
    <property type="match status" value="1"/>
</dbReference>
<dbReference type="PANTHER" id="PTHR43585">
    <property type="entry name" value="FUMIPYRROLE BIOSYNTHESIS PROTEIN C"/>
    <property type="match status" value="1"/>
</dbReference>
<evidence type="ECO:0000256" key="2">
    <source>
        <dbReference type="ARBA" id="ARBA00022741"/>
    </source>
</evidence>
<dbReference type="PANTHER" id="PTHR43585:SF2">
    <property type="entry name" value="ATP-GRASP ENZYME FSQD"/>
    <property type="match status" value="1"/>
</dbReference>
<dbReference type="NCBIfam" id="NF005543">
    <property type="entry name" value="PRK07206.1"/>
    <property type="match status" value="1"/>
</dbReference>
<dbReference type="InterPro" id="IPR052032">
    <property type="entry name" value="ATP-dep_AA_Ligase"/>
</dbReference>
<evidence type="ECO:0000259" key="5">
    <source>
        <dbReference type="PROSITE" id="PS50975"/>
    </source>
</evidence>
<dbReference type="EMBL" id="BAAAUG010000227">
    <property type="protein sequence ID" value="GAA3152602.1"/>
    <property type="molecule type" value="Genomic_DNA"/>
</dbReference>
<keyword evidence="7" id="KW-1185">Reference proteome</keyword>
<evidence type="ECO:0000256" key="1">
    <source>
        <dbReference type="ARBA" id="ARBA00022598"/>
    </source>
</evidence>
<keyword evidence="2 4" id="KW-0547">Nucleotide-binding</keyword>
<keyword evidence="3 4" id="KW-0067">ATP-binding</keyword>
<dbReference type="Proteomes" id="UP001501637">
    <property type="component" value="Unassembled WGS sequence"/>
</dbReference>
<dbReference type="SUPFAM" id="SSF56059">
    <property type="entry name" value="Glutathione synthetase ATP-binding domain-like"/>
    <property type="match status" value="1"/>
</dbReference>
<dbReference type="InterPro" id="IPR011761">
    <property type="entry name" value="ATP-grasp"/>
</dbReference>
<feature type="domain" description="ATP-grasp" evidence="5">
    <location>
        <begin position="136"/>
        <end position="335"/>
    </location>
</feature>
<keyword evidence="1" id="KW-0436">Ligase</keyword>
<gene>
    <name evidence="6" type="ORF">GCM10010449_83380</name>
</gene>
<accession>A0ABP6NLS8</accession>
<dbReference type="RefSeq" id="WP_344530746.1">
    <property type="nucleotide sequence ID" value="NZ_BAAAUG010000227.1"/>
</dbReference>
<evidence type="ECO:0000256" key="3">
    <source>
        <dbReference type="ARBA" id="ARBA00022840"/>
    </source>
</evidence>
<dbReference type="Pfam" id="PF13535">
    <property type="entry name" value="ATP-grasp_4"/>
    <property type="match status" value="1"/>
</dbReference>
<reference evidence="7" key="1">
    <citation type="journal article" date="2019" name="Int. J. Syst. Evol. Microbiol.">
        <title>The Global Catalogue of Microorganisms (GCM) 10K type strain sequencing project: providing services to taxonomists for standard genome sequencing and annotation.</title>
        <authorList>
            <consortium name="The Broad Institute Genomics Platform"/>
            <consortium name="The Broad Institute Genome Sequencing Center for Infectious Disease"/>
            <person name="Wu L."/>
            <person name="Ma J."/>
        </authorList>
    </citation>
    <scope>NUCLEOTIDE SEQUENCE [LARGE SCALE GENOMIC DNA]</scope>
    <source>
        <strain evidence="7">JCM 9092</strain>
    </source>
</reference>
<protein>
    <submittedName>
        <fullName evidence="6">ATP-grasp domain-containing protein</fullName>
    </submittedName>
</protein>
<sequence>MTELMVDRGAEELLDRTSEVVRRSRGRAVGVLVDAYGTGNYLPAAFNRLGVDVIHVQSTAEPISRMQPWDRSAYLDWLVYDPDGGTEQALKEAGVRFVLPGQEPGVLLADRLSEALDVRTNGTTCSDARRDKHKMIETVSAAGLRTAQQLLTDDVEEAVAWAEANGHWPCVAKPLASASTDGVTVCRNAEALRDAFRSVLSSTTVFNGVNTEVLVQSYLEGTEYIVDSVSVDGHPYICGVWRYEKRLLANGKPIYNRDILLPSDTPVVADLVAYTRTVLDVLRIQHGPAHTELIVTEAGPALVEVGARVNGHLHPAFHDRAIGVNSADLTALAYLRPQDFLARYADGVYERRQPAAVYNAPTSLSGTVVSVDEALVQEIRDRPSVVDLVVKRGPGDVIVPTHDLLTSPLRVFLTHADPVTLEIDYRFIESVRESIFQVRQPGSRAACGVV</sequence>
<evidence type="ECO:0000256" key="4">
    <source>
        <dbReference type="PROSITE-ProRule" id="PRU00409"/>
    </source>
</evidence>
<organism evidence="6 7">
    <name type="scientific">Streptomyces rectiviolaceus</name>
    <dbReference type="NCBI Taxonomy" id="332591"/>
    <lineage>
        <taxon>Bacteria</taxon>
        <taxon>Bacillati</taxon>
        <taxon>Actinomycetota</taxon>
        <taxon>Actinomycetes</taxon>
        <taxon>Kitasatosporales</taxon>
        <taxon>Streptomycetaceae</taxon>
        <taxon>Streptomyces</taxon>
    </lineage>
</organism>
<comment type="caution">
    <text evidence="6">The sequence shown here is derived from an EMBL/GenBank/DDBJ whole genome shotgun (WGS) entry which is preliminary data.</text>
</comment>
<dbReference type="Gene3D" id="3.30.470.20">
    <property type="entry name" value="ATP-grasp fold, B domain"/>
    <property type="match status" value="1"/>
</dbReference>
<proteinExistence type="predicted"/>
<evidence type="ECO:0000313" key="6">
    <source>
        <dbReference type="EMBL" id="GAA3152602.1"/>
    </source>
</evidence>